<dbReference type="PANTHER" id="PTHR11199:SF0">
    <property type="entry name" value="LD34181P-RELATED"/>
    <property type="match status" value="1"/>
</dbReference>
<feature type="compositionally biased region" description="Basic and acidic residues" evidence="2">
    <location>
        <begin position="30"/>
        <end position="42"/>
    </location>
</feature>
<evidence type="ECO:0000313" key="4">
    <source>
        <dbReference type="Proteomes" id="UP000887567"/>
    </source>
</evidence>
<feature type="region of interest" description="Disordered" evidence="2">
    <location>
        <begin position="1"/>
        <end position="151"/>
    </location>
</feature>
<feature type="compositionally biased region" description="Polar residues" evidence="2">
    <location>
        <begin position="16"/>
        <end position="29"/>
    </location>
</feature>
<name>A0A913YT08_EXADI</name>
<evidence type="ECO:0000313" key="3">
    <source>
        <dbReference type="EnsemblMetazoa" id="XP_028518615.1"/>
    </source>
</evidence>
<dbReference type="GO" id="GO:0007062">
    <property type="term" value="P:sister chromatid cohesion"/>
    <property type="evidence" value="ECO:0007669"/>
    <property type="project" value="TreeGrafter"/>
</dbReference>
<feature type="compositionally biased region" description="Basic and acidic residues" evidence="2">
    <location>
        <begin position="77"/>
        <end position="95"/>
    </location>
</feature>
<accession>A0A913YT08</accession>
<dbReference type="Proteomes" id="UP000887567">
    <property type="component" value="Unplaced"/>
</dbReference>
<dbReference type="OrthoDB" id="498590at2759"/>
<evidence type="ECO:0000256" key="2">
    <source>
        <dbReference type="SAM" id="MobiDB-lite"/>
    </source>
</evidence>
<dbReference type="EnsemblMetazoa" id="XM_028662814.1">
    <property type="protein sequence ID" value="XP_028518615.1"/>
    <property type="gene ID" value="LOC114574327"/>
</dbReference>
<dbReference type="PANTHER" id="PTHR11199">
    <property type="entry name" value="STROMAL ANTIGEN"/>
    <property type="match status" value="1"/>
</dbReference>
<dbReference type="GO" id="GO:0005634">
    <property type="term" value="C:nucleus"/>
    <property type="evidence" value="ECO:0007669"/>
    <property type="project" value="TreeGrafter"/>
</dbReference>
<dbReference type="EnsemblMetazoa" id="XM_028662817.1">
    <property type="protein sequence ID" value="XP_028518618.1"/>
    <property type="gene ID" value="LOC114574327"/>
</dbReference>
<keyword evidence="4" id="KW-1185">Reference proteome</keyword>
<comment type="similarity">
    <text evidence="1">Belongs to the SCC3 family.</text>
</comment>
<reference evidence="3" key="1">
    <citation type="submission" date="2022-11" db="UniProtKB">
        <authorList>
            <consortium name="EnsemblMetazoa"/>
        </authorList>
    </citation>
    <scope>IDENTIFICATION</scope>
</reference>
<dbReference type="KEGG" id="epa:114574327"/>
<dbReference type="AlphaFoldDB" id="A0A913YT08"/>
<dbReference type="RefSeq" id="XP_028518617.1">
    <property type="nucleotide sequence ID" value="XM_028662816.1"/>
</dbReference>
<dbReference type="GO" id="GO:0000785">
    <property type="term" value="C:chromatin"/>
    <property type="evidence" value="ECO:0007669"/>
    <property type="project" value="TreeGrafter"/>
</dbReference>
<dbReference type="EnsemblMetazoa" id="XM_028662815.1">
    <property type="protein sequence ID" value="XP_028518616.1"/>
    <property type="gene ID" value="LOC114574327"/>
</dbReference>
<dbReference type="RefSeq" id="XP_028518615.1">
    <property type="nucleotide sequence ID" value="XM_028662814.1"/>
</dbReference>
<dbReference type="InterPro" id="IPR039662">
    <property type="entry name" value="Cohesin_Scc3/SA"/>
</dbReference>
<organism evidence="3 4">
    <name type="scientific">Exaiptasia diaphana</name>
    <name type="common">Tropical sea anemone</name>
    <name type="synonym">Aiptasia pulchella</name>
    <dbReference type="NCBI Taxonomy" id="2652724"/>
    <lineage>
        <taxon>Eukaryota</taxon>
        <taxon>Metazoa</taxon>
        <taxon>Cnidaria</taxon>
        <taxon>Anthozoa</taxon>
        <taxon>Hexacorallia</taxon>
        <taxon>Actiniaria</taxon>
        <taxon>Aiptasiidae</taxon>
        <taxon>Exaiptasia</taxon>
    </lineage>
</organism>
<feature type="compositionally biased region" description="Basic residues" evidence="2">
    <location>
        <begin position="128"/>
        <end position="145"/>
    </location>
</feature>
<evidence type="ECO:0008006" key="5">
    <source>
        <dbReference type="Google" id="ProtNLM"/>
    </source>
</evidence>
<protein>
    <recommendedName>
        <fullName evidence="5">STAG domain-containing protein</fullName>
    </recommendedName>
</protein>
<dbReference type="RefSeq" id="XP_028518618.1">
    <property type="nucleotide sequence ID" value="XM_028662817.1"/>
</dbReference>
<dbReference type="RefSeq" id="XP_028518616.1">
    <property type="nucleotide sequence ID" value="XM_028662815.1"/>
</dbReference>
<dbReference type="GeneID" id="114574327"/>
<dbReference type="RefSeq" id="XP_028518619.1">
    <property type="nucleotide sequence ID" value="XM_028662818.1"/>
</dbReference>
<evidence type="ECO:0000256" key="1">
    <source>
        <dbReference type="ARBA" id="ARBA00005486"/>
    </source>
</evidence>
<sequence>MPALRTKGGIEEGETPSETSSVSSGVTPDTKTKESESKDTVRRSGRKYKQRILFGHEKKTDVTPSPSTSKKQKHPRKTVEKSDSDNEEEHEKSSEEQSGSSDSEEIILPRAPSKGRKSPATTTPKRNPFAKRGRPTGTSSRKRKDKASIQDDDAQGSLFDIVKAGKGALRALVDDWIESYNKKKEAAMVDIIQFFVQCCGCKGTVTRSMLDEEENVDAVRQLTEQFDEESHEYPLIMSGPLHKKFKVITVLIVYAKSMNK</sequence>
<dbReference type="EnsemblMetazoa" id="XM_028662816.1">
    <property type="protein sequence ID" value="XP_028518617.1"/>
    <property type="gene ID" value="LOC114574327"/>
</dbReference>
<dbReference type="GO" id="GO:0008278">
    <property type="term" value="C:cohesin complex"/>
    <property type="evidence" value="ECO:0007669"/>
    <property type="project" value="TreeGrafter"/>
</dbReference>
<proteinExistence type="inferred from homology"/>
<dbReference type="EnsemblMetazoa" id="XM_028662818.1">
    <property type="protein sequence ID" value="XP_028518619.1"/>
    <property type="gene ID" value="LOC114574327"/>
</dbReference>
<dbReference type="GO" id="GO:0003682">
    <property type="term" value="F:chromatin binding"/>
    <property type="evidence" value="ECO:0007669"/>
    <property type="project" value="TreeGrafter"/>
</dbReference>